<dbReference type="PATRIC" id="fig|1006006.8.peg.1156"/>
<dbReference type="PANTHER" id="PTHR33514">
    <property type="entry name" value="PROTEIN ABCI12, CHLOROPLASTIC"/>
    <property type="match status" value="1"/>
</dbReference>
<dbReference type="PANTHER" id="PTHR33514:SF13">
    <property type="entry name" value="PROTEIN ABCI12, CHLOROPLASTIC"/>
    <property type="match status" value="1"/>
</dbReference>
<keyword evidence="7" id="KW-1185">Reference proteome</keyword>
<proteinExistence type="predicted"/>
<dbReference type="Proteomes" id="UP000007812">
    <property type="component" value="Chromosome"/>
</dbReference>
<dbReference type="STRING" id="1006006.Mcup_1160"/>
<dbReference type="CDD" id="cd16914">
    <property type="entry name" value="EcfT"/>
    <property type="match status" value="1"/>
</dbReference>
<evidence type="ECO:0000256" key="5">
    <source>
        <dbReference type="SAM" id="Phobius"/>
    </source>
</evidence>
<evidence type="ECO:0000313" key="6">
    <source>
        <dbReference type="EMBL" id="AEB95265.1"/>
    </source>
</evidence>
<feature type="transmembrane region" description="Helical" evidence="5">
    <location>
        <begin position="290"/>
        <end position="311"/>
    </location>
</feature>
<gene>
    <name evidence="6" type="ordered locus">Mcup_1160</name>
</gene>
<accession>F4G367</accession>
<evidence type="ECO:0000256" key="4">
    <source>
        <dbReference type="ARBA" id="ARBA00023136"/>
    </source>
</evidence>
<feature type="transmembrane region" description="Helical" evidence="5">
    <location>
        <begin position="7"/>
        <end position="28"/>
    </location>
</feature>
<evidence type="ECO:0000256" key="2">
    <source>
        <dbReference type="ARBA" id="ARBA00022692"/>
    </source>
</evidence>
<dbReference type="GO" id="GO:0005886">
    <property type="term" value="C:plasma membrane"/>
    <property type="evidence" value="ECO:0007669"/>
    <property type="project" value="TreeGrafter"/>
</dbReference>
<name>F4G367_METCR</name>
<sequence>MSVFHEVVSWLILLYGVALPVAVILGVVRLTGLKEITRFETGSGFLYRLNPITKVAFGVVVMIVASVTIWWIGATLTLAVSLLYLTMKDGLKKFGYLLALIFTSLVGSTWSVAPYVPDTILSMVFPNPSSYQVLWVWPSYFLAMGYQPELTLQALIYGVQIGFRVTAVLSSALLLILTTTTSDIFRMFTKLRVPLAITFSLLVGVKTVPKIFELLDSSVKMQFLRGLGEGKPRVLYPFLFFYAGLQGIVPTMVYLLRGAKTMAISADTRGFRAFNRRTEMKELGFGREDYVTFAVIVGLLALAIIANYLGFGRSIPYVGS</sequence>
<dbReference type="InterPro" id="IPR003339">
    <property type="entry name" value="ABC/ECF_trnsptr_transmembrane"/>
</dbReference>
<protein>
    <submittedName>
        <fullName evidence="6">Cobalt transport protein</fullName>
    </submittedName>
</protein>
<evidence type="ECO:0000256" key="1">
    <source>
        <dbReference type="ARBA" id="ARBA00004141"/>
    </source>
</evidence>
<dbReference type="OrthoDB" id="31170at2157"/>
<evidence type="ECO:0000313" key="7">
    <source>
        <dbReference type="Proteomes" id="UP000007812"/>
    </source>
</evidence>
<keyword evidence="4 5" id="KW-0472">Membrane</keyword>
<feature type="transmembrane region" description="Helical" evidence="5">
    <location>
        <begin position="55"/>
        <end position="84"/>
    </location>
</feature>
<organism evidence="6 7">
    <name type="scientific">Metallosphaera cuprina (strain Ar-4)</name>
    <dbReference type="NCBI Taxonomy" id="1006006"/>
    <lineage>
        <taxon>Archaea</taxon>
        <taxon>Thermoproteota</taxon>
        <taxon>Thermoprotei</taxon>
        <taxon>Sulfolobales</taxon>
        <taxon>Sulfolobaceae</taxon>
        <taxon>Metallosphaera</taxon>
    </lineage>
</organism>
<dbReference type="Pfam" id="PF02361">
    <property type="entry name" value="CbiQ"/>
    <property type="match status" value="1"/>
</dbReference>
<dbReference type="GeneID" id="10493351"/>
<reference evidence="6 7" key="1">
    <citation type="journal article" date="2011" name="J. Bacteriol.">
        <title>Complete genome sequence of Metallosphaera cuprina, a metal sulfide-oxidizing archaeon from a hot spring.</title>
        <authorList>
            <person name="Liu L.J."/>
            <person name="You X.Y."/>
            <person name="Zheng H."/>
            <person name="Wang S."/>
            <person name="Jiang C.Y."/>
            <person name="Liu S.J."/>
        </authorList>
    </citation>
    <scope>NUCLEOTIDE SEQUENCE [LARGE SCALE GENOMIC DNA]</scope>
    <source>
        <strain evidence="6 7">Ar-4</strain>
    </source>
</reference>
<dbReference type="HOGENOM" id="CLU_056469_2_0_2"/>
<feature type="transmembrane region" description="Helical" evidence="5">
    <location>
        <begin position="154"/>
        <end position="179"/>
    </location>
</feature>
<dbReference type="eggNOG" id="arCOG02250">
    <property type="taxonomic scope" value="Archaea"/>
</dbReference>
<keyword evidence="2 5" id="KW-0812">Transmembrane</keyword>
<comment type="subcellular location">
    <subcellularLocation>
        <location evidence="1">Membrane</location>
        <topology evidence="1">Multi-pass membrane protein</topology>
    </subcellularLocation>
</comment>
<feature type="transmembrane region" description="Helical" evidence="5">
    <location>
        <begin position="191"/>
        <end position="212"/>
    </location>
</feature>
<dbReference type="EMBL" id="CP002656">
    <property type="protein sequence ID" value="AEB95265.1"/>
    <property type="molecule type" value="Genomic_DNA"/>
</dbReference>
<dbReference type="AlphaFoldDB" id="F4G367"/>
<evidence type="ECO:0000256" key="3">
    <source>
        <dbReference type="ARBA" id="ARBA00022989"/>
    </source>
</evidence>
<feature type="transmembrane region" description="Helical" evidence="5">
    <location>
        <begin position="96"/>
        <end position="116"/>
    </location>
</feature>
<feature type="transmembrane region" description="Helical" evidence="5">
    <location>
        <begin position="234"/>
        <end position="256"/>
    </location>
</feature>
<dbReference type="RefSeq" id="WP_013737763.1">
    <property type="nucleotide sequence ID" value="NC_015435.1"/>
</dbReference>
<dbReference type="KEGG" id="mcn:Mcup_1160"/>
<keyword evidence="3 5" id="KW-1133">Transmembrane helix</keyword>